<reference evidence="3 4" key="1">
    <citation type="journal article" date="2018" name="Syst. Appl. Microbiol.">
        <title>Abditibacterium utsteinense sp. nov., the first cultivated member of candidate phylum FBP, isolated from ice-free Antarctic soil samples.</title>
        <authorList>
            <person name="Tahon G."/>
            <person name="Tytgat B."/>
            <person name="Lebbe L."/>
            <person name="Carlier A."/>
            <person name="Willems A."/>
        </authorList>
    </citation>
    <scope>NUCLEOTIDE SEQUENCE [LARGE SCALE GENOMIC DNA]</scope>
    <source>
        <strain evidence="3 4">LMG 29911</strain>
    </source>
</reference>
<organism evidence="3 4">
    <name type="scientific">Abditibacterium utsteinense</name>
    <dbReference type="NCBI Taxonomy" id="1960156"/>
    <lineage>
        <taxon>Bacteria</taxon>
        <taxon>Pseudomonadati</taxon>
        <taxon>Abditibacteriota</taxon>
        <taxon>Abditibacteriia</taxon>
        <taxon>Abditibacteriales</taxon>
        <taxon>Abditibacteriaceae</taxon>
        <taxon>Abditibacterium</taxon>
    </lineage>
</organism>
<accession>A0A2S8SPZ5</accession>
<feature type="signal peptide" evidence="2">
    <location>
        <begin position="1"/>
        <end position="20"/>
    </location>
</feature>
<feature type="coiled-coil region" evidence="1">
    <location>
        <begin position="76"/>
        <end position="113"/>
    </location>
</feature>
<proteinExistence type="predicted"/>
<comment type="caution">
    <text evidence="3">The sequence shown here is derived from an EMBL/GenBank/DDBJ whole genome shotgun (WGS) entry which is preliminary data.</text>
</comment>
<keyword evidence="2" id="KW-0732">Signal</keyword>
<keyword evidence="1" id="KW-0175">Coiled coil</keyword>
<keyword evidence="4" id="KW-1185">Reference proteome</keyword>
<evidence type="ECO:0000256" key="2">
    <source>
        <dbReference type="SAM" id="SignalP"/>
    </source>
</evidence>
<feature type="chain" id="PRO_5015503966" description="Outer membrane efflux protein" evidence="2">
    <location>
        <begin position="21"/>
        <end position="141"/>
    </location>
</feature>
<dbReference type="EMBL" id="NIGF01000019">
    <property type="protein sequence ID" value="PQV62870.1"/>
    <property type="molecule type" value="Genomic_DNA"/>
</dbReference>
<evidence type="ECO:0000313" key="4">
    <source>
        <dbReference type="Proteomes" id="UP000237684"/>
    </source>
</evidence>
<evidence type="ECO:0000313" key="3">
    <source>
        <dbReference type="EMBL" id="PQV62870.1"/>
    </source>
</evidence>
<sequence>MNRFAFSLFALSFSASAALAQNTNNLRPAPIGPANSAAPNNLNTKITEAERTQNADALLLAYGQAVTDANLARAAIAQLLASYYQLRNQAQTAEQATQAVAEANLRFQVLQAAQNQIQIAQNQQLLEQNARIIALLERGNK</sequence>
<dbReference type="InParanoid" id="A0A2S8SPZ5"/>
<evidence type="ECO:0000256" key="1">
    <source>
        <dbReference type="SAM" id="Coils"/>
    </source>
</evidence>
<protein>
    <recommendedName>
        <fullName evidence="5">Outer membrane efflux protein</fullName>
    </recommendedName>
</protein>
<dbReference type="AlphaFoldDB" id="A0A2S8SPZ5"/>
<dbReference type="Proteomes" id="UP000237684">
    <property type="component" value="Unassembled WGS sequence"/>
</dbReference>
<evidence type="ECO:0008006" key="5">
    <source>
        <dbReference type="Google" id="ProtNLM"/>
    </source>
</evidence>
<name>A0A2S8SPZ5_9BACT</name>
<dbReference type="RefSeq" id="WP_123580805.1">
    <property type="nucleotide sequence ID" value="NZ_NIGF01000019.1"/>
</dbReference>
<gene>
    <name evidence="3" type="ORF">B1R32_11910</name>
</gene>